<keyword evidence="2 6" id="KW-0812">Transmembrane</keyword>
<accession>A0AAD3XNV6</accession>
<evidence type="ECO:0000313" key="8">
    <source>
        <dbReference type="EMBL" id="GMH11832.1"/>
    </source>
</evidence>
<feature type="compositionally biased region" description="Polar residues" evidence="5">
    <location>
        <begin position="18"/>
        <end position="34"/>
    </location>
</feature>
<evidence type="ECO:0000256" key="6">
    <source>
        <dbReference type="SAM" id="Phobius"/>
    </source>
</evidence>
<keyword evidence="3 6" id="KW-1133">Transmembrane helix</keyword>
<proteinExistence type="predicted"/>
<keyword evidence="9" id="KW-1185">Reference proteome</keyword>
<dbReference type="GO" id="GO:0098542">
    <property type="term" value="P:defense response to other organism"/>
    <property type="evidence" value="ECO:0007669"/>
    <property type="project" value="InterPro"/>
</dbReference>
<dbReference type="EMBL" id="BSYO01000011">
    <property type="protein sequence ID" value="GMH11832.1"/>
    <property type="molecule type" value="Genomic_DNA"/>
</dbReference>
<gene>
    <name evidence="8" type="ORF">Nepgr_013673</name>
</gene>
<feature type="region of interest" description="Disordered" evidence="5">
    <location>
        <begin position="174"/>
        <end position="197"/>
    </location>
</feature>
<evidence type="ECO:0000259" key="7">
    <source>
        <dbReference type="Pfam" id="PF03168"/>
    </source>
</evidence>
<dbReference type="Proteomes" id="UP001279734">
    <property type="component" value="Unassembled WGS sequence"/>
</dbReference>
<name>A0AAD3XNV6_NEPGR</name>
<keyword evidence="4 6" id="KW-0472">Membrane</keyword>
<feature type="domain" description="Late embryogenesis abundant protein LEA-2 subgroup" evidence="7">
    <location>
        <begin position="128"/>
        <end position="231"/>
    </location>
</feature>
<dbReference type="PANTHER" id="PTHR31234:SF2">
    <property type="entry name" value="OS05G0199100 PROTEIN"/>
    <property type="match status" value="1"/>
</dbReference>
<organism evidence="8 9">
    <name type="scientific">Nepenthes gracilis</name>
    <name type="common">Slender pitcher plant</name>
    <dbReference type="NCBI Taxonomy" id="150966"/>
    <lineage>
        <taxon>Eukaryota</taxon>
        <taxon>Viridiplantae</taxon>
        <taxon>Streptophyta</taxon>
        <taxon>Embryophyta</taxon>
        <taxon>Tracheophyta</taxon>
        <taxon>Spermatophyta</taxon>
        <taxon>Magnoliopsida</taxon>
        <taxon>eudicotyledons</taxon>
        <taxon>Gunneridae</taxon>
        <taxon>Pentapetalae</taxon>
        <taxon>Caryophyllales</taxon>
        <taxon>Nepenthaceae</taxon>
        <taxon>Nepenthes</taxon>
    </lineage>
</organism>
<feature type="transmembrane region" description="Helical" evidence="6">
    <location>
        <begin position="59"/>
        <end position="89"/>
    </location>
</feature>
<evidence type="ECO:0000256" key="5">
    <source>
        <dbReference type="SAM" id="MobiDB-lite"/>
    </source>
</evidence>
<dbReference type="GO" id="GO:0005886">
    <property type="term" value="C:plasma membrane"/>
    <property type="evidence" value="ECO:0007669"/>
    <property type="project" value="TreeGrafter"/>
</dbReference>
<dbReference type="PANTHER" id="PTHR31234">
    <property type="entry name" value="LATE EMBRYOGENESIS ABUNDANT (LEA) HYDROXYPROLINE-RICH GLYCOPROTEIN FAMILY"/>
    <property type="match status" value="1"/>
</dbReference>
<evidence type="ECO:0000256" key="4">
    <source>
        <dbReference type="ARBA" id="ARBA00023136"/>
    </source>
</evidence>
<evidence type="ECO:0000313" key="9">
    <source>
        <dbReference type="Proteomes" id="UP001279734"/>
    </source>
</evidence>
<reference evidence="8" key="1">
    <citation type="submission" date="2023-05" db="EMBL/GenBank/DDBJ databases">
        <title>Nepenthes gracilis genome sequencing.</title>
        <authorList>
            <person name="Fukushima K."/>
        </authorList>
    </citation>
    <scope>NUCLEOTIDE SEQUENCE</scope>
    <source>
        <strain evidence="8">SING2019-196</strain>
    </source>
</reference>
<dbReference type="AlphaFoldDB" id="A0AAD3XNV6"/>
<evidence type="ECO:0000256" key="3">
    <source>
        <dbReference type="ARBA" id="ARBA00022989"/>
    </source>
</evidence>
<dbReference type="InterPro" id="IPR044839">
    <property type="entry name" value="NDR1-like"/>
</dbReference>
<sequence>MADRVLPASKPNPPPPQTMNGAANAQFPGNKTQLYNPNRPRPTYRPQPRQSRRCSPRRFCCLCFLYTLIFLLCVILLAAIVGCIFYVLYHPKHPTFYVSSLRISAFNLSSADPSTSYSHLTSRLDVAVSAKNPNKKLTLYYDPFTIAVYSASVDLGNASFPAFNSPPGNTTLMSAAVSSDPAKGQDPDSVSPLRSDLRKKNGFPVGLQLDTQVKVKIGKLRTSKVGIRVSCDGIRGFAPKNSSSKTPTSASTSDAKCKVDLRFKIWKFTF</sequence>
<dbReference type="Pfam" id="PF03168">
    <property type="entry name" value="LEA_2"/>
    <property type="match status" value="1"/>
</dbReference>
<comment type="subcellular location">
    <subcellularLocation>
        <location evidence="1">Membrane</location>
        <topology evidence="1">Single-pass membrane protein</topology>
    </subcellularLocation>
</comment>
<protein>
    <recommendedName>
        <fullName evidence="7">Late embryogenesis abundant protein LEA-2 subgroup domain-containing protein</fullName>
    </recommendedName>
</protein>
<comment type="caution">
    <text evidence="8">The sequence shown here is derived from an EMBL/GenBank/DDBJ whole genome shotgun (WGS) entry which is preliminary data.</text>
</comment>
<dbReference type="InterPro" id="IPR004864">
    <property type="entry name" value="LEA_2"/>
</dbReference>
<evidence type="ECO:0000256" key="2">
    <source>
        <dbReference type="ARBA" id="ARBA00022692"/>
    </source>
</evidence>
<feature type="region of interest" description="Disordered" evidence="5">
    <location>
        <begin position="1"/>
        <end position="52"/>
    </location>
</feature>
<evidence type="ECO:0000256" key="1">
    <source>
        <dbReference type="ARBA" id="ARBA00004167"/>
    </source>
</evidence>